<evidence type="ECO:0000313" key="3">
    <source>
        <dbReference type="EMBL" id="MBB5472856.1"/>
    </source>
</evidence>
<protein>
    <submittedName>
        <fullName evidence="2">Uncharacterized protein</fullName>
    </submittedName>
</protein>
<feature type="transmembrane region" description="Helical" evidence="1">
    <location>
        <begin position="67"/>
        <end position="91"/>
    </location>
</feature>
<name>A0A511FEE7_9CELL</name>
<accession>A0A511FEE7</accession>
<gene>
    <name evidence="2" type="ORF">CHO01_27450</name>
    <name evidence="3" type="ORF">HNR08_001592</name>
</gene>
<evidence type="ECO:0000256" key="1">
    <source>
        <dbReference type="SAM" id="Phobius"/>
    </source>
</evidence>
<keyword evidence="1" id="KW-0472">Membrane</keyword>
<evidence type="ECO:0000313" key="2">
    <source>
        <dbReference type="EMBL" id="GEL47629.1"/>
    </source>
</evidence>
<comment type="caution">
    <text evidence="2">The sequence shown here is derived from an EMBL/GenBank/DDBJ whole genome shotgun (WGS) entry which is preliminary data.</text>
</comment>
<keyword evidence="1" id="KW-0812">Transmembrane</keyword>
<feature type="transmembrane region" description="Helical" evidence="1">
    <location>
        <begin position="12"/>
        <end position="33"/>
    </location>
</feature>
<dbReference type="RefSeq" id="WP_146838892.1">
    <property type="nucleotide sequence ID" value="NZ_BJVQ01000042.1"/>
</dbReference>
<keyword evidence="1" id="KW-1133">Transmembrane helix</keyword>
<reference evidence="2 4" key="1">
    <citation type="submission" date="2019-07" db="EMBL/GenBank/DDBJ databases">
        <title>Whole genome shotgun sequence of Cellulomonas hominis NBRC 16055.</title>
        <authorList>
            <person name="Hosoyama A."/>
            <person name="Uohara A."/>
            <person name="Ohji S."/>
            <person name="Ichikawa N."/>
        </authorList>
    </citation>
    <scope>NUCLEOTIDE SEQUENCE [LARGE SCALE GENOMIC DNA]</scope>
    <source>
        <strain evidence="2 4">NBRC 16055</strain>
    </source>
</reference>
<sequence length="129" mass="13744">MPDVIGIINDRRLLDGVYGVVTSLLAIATAIALNLGTTPLDEIAAWLRAIEAHTFARWLDGRLTDTLAAAAPVVWVMVLLVYGAACVSFRLEDGDAIARYRTGASLWVGFALTIQTGASRSGWYSSGSC</sequence>
<dbReference type="Proteomes" id="UP000564629">
    <property type="component" value="Unassembled WGS sequence"/>
</dbReference>
<dbReference type="Proteomes" id="UP000321723">
    <property type="component" value="Unassembled WGS sequence"/>
</dbReference>
<evidence type="ECO:0000313" key="5">
    <source>
        <dbReference type="Proteomes" id="UP000564629"/>
    </source>
</evidence>
<dbReference type="EMBL" id="BJVQ01000042">
    <property type="protein sequence ID" value="GEL47629.1"/>
    <property type="molecule type" value="Genomic_DNA"/>
</dbReference>
<reference evidence="3 5" key="2">
    <citation type="submission" date="2020-08" db="EMBL/GenBank/DDBJ databases">
        <title>Sequencing the genomes of 1000 actinobacteria strains.</title>
        <authorList>
            <person name="Klenk H.-P."/>
        </authorList>
    </citation>
    <scope>NUCLEOTIDE SEQUENCE [LARGE SCALE GENOMIC DNA]</scope>
    <source>
        <strain evidence="3 5">DSM 9581</strain>
    </source>
</reference>
<evidence type="ECO:0000313" key="4">
    <source>
        <dbReference type="Proteomes" id="UP000321723"/>
    </source>
</evidence>
<dbReference type="EMBL" id="JACHDN010000001">
    <property type="protein sequence ID" value="MBB5472856.1"/>
    <property type="molecule type" value="Genomic_DNA"/>
</dbReference>
<proteinExistence type="predicted"/>
<keyword evidence="4" id="KW-1185">Reference proteome</keyword>
<organism evidence="2 4">
    <name type="scientific">Cellulomonas hominis</name>
    <dbReference type="NCBI Taxonomy" id="156981"/>
    <lineage>
        <taxon>Bacteria</taxon>
        <taxon>Bacillati</taxon>
        <taxon>Actinomycetota</taxon>
        <taxon>Actinomycetes</taxon>
        <taxon>Micrococcales</taxon>
        <taxon>Cellulomonadaceae</taxon>
        <taxon>Cellulomonas</taxon>
    </lineage>
</organism>
<dbReference type="AlphaFoldDB" id="A0A511FEE7"/>